<dbReference type="NCBIfam" id="TIGR00207">
    <property type="entry name" value="fliG"/>
    <property type="match status" value="1"/>
</dbReference>
<dbReference type="PRINTS" id="PR00954">
    <property type="entry name" value="FLGMOTORFLIG"/>
</dbReference>
<evidence type="ECO:0000259" key="13">
    <source>
        <dbReference type="Pfam" id="PF14842"/>
    </source>
</evidence>
<dbReference type="Pfam" id="PF01706">
    <property type="entry name" value="FliG_C"/>
    <property type="match status" value="1"/>
</dbReference>
<dbReference type="RefSeq" id="WP_063237500.1">
    <property type="nucleotide sequence ID" value="NZ_CP032518.1"/>
</dbReference>
<gene>
    <name evidence="14" type="primary">fliG</name>
    <name evidence="16" type="ORF">CO2235_MP40046</name>
    <name evidence="14" type="ORF">D2917_06475</name>
    <name evidence="15" type="ORF">JTE92_11530</name>
</gene>
<evidence type="ECO:0000256" key="6">
    <source>
        <dbReference type="ARBA" id="ARBA00022500"/>
    </source>
</evidence>
<evidence type="ECO:0000313" key="18">
    <source>
        <dbReference type="Proteomes" id="UP000325743"/>
    </source>
</evidence>
<dbReference type="Gene3D" id="1.10.220.30">
    <property type="match status" value="3"/>
</dbReference>
<accession>A0A375GLB0</accession>
<comment type="similarity">
    <text evidence="3">Belongs to the FliG family.</text>
</comment>
<reference evidence="14 18" key="2">
    <citation type="submission" date="2018-09" db="EMBL/GenBank/DDBJ databases">
        <title>Complete genome sequence of Cupriavidus oxalaticus T2, a bacterium capable of phenol tolerance and degradation.</title>
        <authorList>
            <person name="Yan J."/>
        </authorList>
    </citation>
    <scope>NUCLEOTIDE SEQUENCE [LARGE SCALE GENOMIC DNA]</scope>
    <source>
        <strain evidence="14 18">T2</strain>
    </source>
</reference>
<evidence type="ECO:0000256" key="1">
    <source>
        <dbReference type="ARBA" id="ARBA00004117"/>
    </source>
</evidence>
<dbReference type="OrthoDB" id="9780302at2"/>
<dbReference type="AlphaFoldDB" id="A0A375GLB0"/>
<proteinExistence type="inferred from homology"/>
<dbReference type="Proteomes" id="UP000623307">
    <property type="component" value="Chromosome 1"/>
</dbReference>
<feature type="domain" description="Flagellar motor switch protein FliG C-terminal" evidence="11">
    <location>
        <begin position="228"/>
        <end position="332"/>
    </location>
</feature>
<keyword evidence="9" id="KW-0975">Bacterial flagellum</keyword>
<evidence type="ECO:0000256" key="5">
    <source>
        <dbReference type="ARBA" id="ARBA00022475"/>
    </source>
</evidence>
<dbReference type="GO" id="GO:0009425">
    <property type="term" value="C:bacterial-type flagellum basal body"/>
    <property type="evidence" value="ECO:0007669"/>
    <property type="project" value="UniProtKB-SubCell"/>
</dbReference>
<dbReference type="InterPro" id="IPR028263">
    <property type="entry name" value="FliG_N"/>
</dbReference>
<dbReference type="InterPro" id="IPR023087">
    <property type="entry name" value="Flg_Motor_Flig_C"/>
</dbReference>
<dbReference type="EMBL" id="CP069811">
    <property type="protein sequence ID" value="QRQ91231.1"/>
    <property type="molecule type" value="Genomic_DNA"/>
</dbReference>
<evidence type="ECO:0000256" key="2">
    <source>
        <dbReference type="ARBA" id="ARBA00004515"/>
    </source>
</evidence>
<evidence type="ECO:0000313" key="17">
    <source>
        <dbReference type="Proteomes" id="UP000256862"/>
    </source>
</evidence>
<protein>
    <recommendedName>
        <fullName evidence="4">Flagellar motor switch protein FliG</fullName>
    </recommendedName>
</protein>
<dbReference type="Proteomes" id="UP000256862">
    <property type="component" value="Plasmid CO2235_mp"/>
</dbReference>
<dbReference type="InterPro" id="IPR011002">
    <property type="entry name" value="FliG_a-hlx"/>
</dbReference>
<evidence type="ECO:0000256" key="3">
    <source>
        <dbReference type="ARBA" id="ARBA00010299"/>
    </source>
</evidence>
<dbReference type="Pfam" id="PF14841">
    <property type="entry name" value="FliG_M"/>
    <property type="match status" value="1"/>
</dbReference>
<reference evidence="15 19" key="3">
    <citation type="submission" date="2021-02" db="EMBL/GenBank/DDBJ databases">
        <title>Complete Genome Sequence of Cupriavidus oxalaticus Strain Ox1, a Soil Oxalate-Degrading Species.</title>
        <authorList>
            <person name="Palmieri F."/>
            <person name="Udriet P."/>
            <person name="Deuasquier M."/>
            <person name="Beaudoing E."/>
            <person name="Johnson S.L."/>
            <person name="Davenport K.W."/>
            <person name="Chain P.S."/>
            <person name="Bindschedler S."/>
            <person name="Junier P."/>
        </authorList>
    </citation>
    <scope>NUCLEOTIDE SEQUENCE [LARGE SCALE GENOMIC DNA]</scope>
    <source>
        <strain evidence="15 19">Ox1</strain>
    </source>
</reference>
<dbReference type="InterPro" id="IPR032779">
    <property type="entry name" value="FliG_M"/>
</dbReference>
<name>A0A375GLB0_9BURK</name>
<keyword evidence="14" id="KW-0282">Flagellum</keyword>
<dbReference type="GO" id="GO:0003774">
    <property type="term" value="F:cytoskeletal motor activity"/>
    <property type="evidence" value="ECO:0007669"/>
    <property type="project" value="InterPro"/>
</dbReference>
<dbReference type="GO" id="GO:0006935">
    <property type="term" value="P:chemotaxis"/>
    <property type="evidence" value="ECO:0007669"/>
    <property type="project" value="UniProtKB-KW"/>
</dbReference>
<dbReference type="PANTHER" id="PTHR30534:SF0">
    <property type="entry name" value="FLAGELLAR MOTOR SWITCH PROTEIN FLIG"/>
    <property type="match status" value="1"/>
</dbReference>
<feature type="domain" description="Flagellar motor switch protein FliG middle" evidence="12">
    <location>
        <begin position="125"/>
        <end position="196"/>
    </location>
</feature>
<dbReference type="EMBL" id="OGUS01000139">
    <property type="protein sequence ID" value="SPC20690.1"/>
    <property type="molecule type" value="Genomic_DNA"/>
</dbReference>
<evidence type="ECO:0000313" key="14">
    <source>
        <dbReference type="EMBL" id="QEZ43910.1"/>
    </source>
</evidence>
<organism evidence="14 18">
    <name type="scientific">Cupriavidus oxalaticus</name>
    <dbReference type="NCBI Taxonomy" id="96344"/>
    <lineage>
        <taxon>Bacteria</taxon>
        <taxon>Pseudomonadati</taxon>
        <taxon>Pseudomonadota</taxon>
        <taxon>Betaproteobacteria</taxon>
        <taxon>Burkholderiales</taxon>
        <taxon>Burkholderiaceae</taxon>
        <taxon>Cupriavidus</taxon>
    </lineage>
</organism>
<geneLocation type="plasmid" evidence="17">
    <name>co2235_mp</name>
</geneLocation>
<evidence type="ECO:0000259" key="12">
    <source>
        <dbReference type="Pfam" id="PF14841"/>
    </source>
</evidence>
<evidence type="ECO:0000313" key="15">
    <source>
        <dbReference type="EMBL" id="QRQ91231.1"/>
    </source>
</evidence>
<dbReference type="GeneID" id="303490160"/>
<dbReference type="Proteomes" id="UP000325743">
    <property type="component" value="Chromosome 1"/>
</dbReference>
<dbReference type="SUPFAM" id="SSF48029">
    <property type="entry name" value="FliG"/>
    <property type="match status" value="2"/>
</dbReference>
<comment type="subcellular location">
    <subcellularLocation>
        <location evidence="1">Bacterial flagellum basal body</location>
    </subcellularLocation>
    <subcellularLocation>
        <location evidence="2">Cell inner membrane</location>
        <topology evidence="2">Peripheral membrane protein</topology>
        <orientation evidence="2">Cytoplasmic side</orientation>
    </subcellularLocation>
</comment>
<dbReference type="PANTHER" id="PTHR30534">
    <property type="entry name" value="FLAGELLAR MOTOR SWITCH PROTEIN FLIG"/>
    <property type="match status" value="1"/>
</dbReference>
<keyword evidence="5" id="KW-1003">Cell membrane</keyword>
<keyword evidence="6" id="KW-0145">Chemotaxis</keyword>
<keyword evidence="14" id="KW-0969">Cilium</keyword>
<dbReference type="Pfam" id="PF14842">
    <property type="entry name" value="FliG_N"/>
    <property type="match status" value="1"/>
</dbReference>
<keyword evidence="14" id="KW-0966">Cell projection</keyword>
<dbReference type="InterPro" id="IPR000090">
    <property type="entry name" value="Flg_Motor_Flig"/>
</dbReference>
<dbReference type="EMBL" id="CP032518">
    <property type="protein sequence ID" value="QEZ43910.1"/>
    <property type="molecule type" value="Genomic_DNA"/>
</dbReference>
<evidence type="ECO:0000256" key="7">
    <source>
        <dbReference type="ARBA" id="ARBA00022779"/>
    </source>
</evidence>
<dbReference type="FunFam" id="1.10.220.30:FF:000001">
    <property type="entry name" value="Flagellar motor switch protein FliG"/>
    <property type="match status" value="1"/>
</dbReference>
<dbReference type="GO" id="GO:0071973">
    <property type="term" value="P:bacterial-type flagellum-dependent cell motility"/>
    <property type="evidence" value="ECO:0007669"/>
    <property type="project" value="InterPro"/>
</dbReference>
<evidence type="ECO:0000256" key="9">
    <source>
        <dbReference type="ARBA" id="ARBA00023143"/>
    </source>
</evidence>
<comment type="function">
    <text evidence="10">FliG is one of three proteins (FliG, FliN, FliM) that forms the rotor-mounted switch complex (C ring), located at the base of the basal body. This complex interacts with the CheY and CheZ chemotaxis proteins, in addition to contacting components of the motor that determine the direction of flagellar rotation.</text>
</comment>
<evidence type="ECO:0000256" key="10">
    <source>
        <dbReference type="ARBA" id="ARBA00025598"/>
    </source>
</evidence>
<keyword evidence="7" id="KW-0283">Flagellar rotation</keyword>
<reference evidence="16 17" key="1">
    <citation type="submission" date="2018-01" db="EMBL/GenBank/DDBJ databases">
        <authorList>
            <person name="Clerissi C."/>
        </authorList>
    </citation>
    <scope>NUCLEOTIDE SEQUENCE [LARGE SCALE GENOMIC DNA]</scope>
    <source>
        <strain evidence="16">Cupriavidus oxalaticus LMG 2235</strain>
        <plasmid evidence="17">co2235_mp</plasmid>
    </source>
</reference>
<evidence type="ECO:0000256" key="8">
    <source>
        <dbReference type="ARBA" id="ARBA00023136"/>
    </source>
</evidence>
<keyword evidence="19" id="KW-1185">Reference proteome</keyword>
<evidence type="ECO:0000313" key="16">
    <source>
        <dbReference type="EMBL" id="SPC20690.1"/>
    </source>
</evidence>
<evidence type="ECO:0000313" key="19">
    <source>
        <dbReference type="Proteomes" id="UP000623307"/>
    </source>
</evidence>
<sequence length="340" mass="37059">MTTAKAISKEVSAGGLQKSAVLMMAIGEDAAAEVFKHLSQREVQELGAAMATLSSVTREEMADVLGEFRAETEQYLALNVDSSAFIRSVLNKALGEERAQSVIEDILESRDPGSGIDSLNWMDATSIAELIRDEHPQIIATILIHLDRQKSSEVLGLFTDRLRNDVILRIATFGGVQPGALQELTDVLTKLLAGQSLKRSRMGGVRTAAEIINLMSTAHEEAVIDGVRLHDGDLAQKIIDEMFLFENLLEVDDRGIQRVLKEIATESLIVALKGAPSELRDKFIRNMSTRAGEMLREDLDALGPVRVSQVEAEQKAILQVVRRLADAGEVQIGGGDDAYV</sequence>
<evidence type="ECO:0000256" key="4">
    <source>
        <dbReference type="ARBA" id="ARBA00021870"/>
    </source>
</evidence>
<dbReference type="GO" id="GO:0005886">
    <property type="term" value="C:plasma membrane"/>
    <property type="evidence" value="ECO:0007669"/>
    <property type="project" value="UniProtKB-SubCell"/>
</dbReference>
<feature type="domain" description="Flagellar motor switch protein FliG N-terminal" evidence="13">
    <location>
        <begin position="15"/>
        <end position="110"/>
    </location>
</feature>
<dbReference type="PIRSF" id="PIRSF003161">
    <property type="entry name" value="FliG"/>
    <property type="match status" value="1"/>
</dbReference>
<evidence type="ECO:0000259" key="11">
    <source>
        <dbReference type="Pfam" id="PF01706"/>
    </source>
</evidence>
<keyword evidence="8" id="KW-0472">Membrane</keyword>